<keyword evidence="1" id="KW-0808">Transferase</keyword>
<evidence type="ECO:0000313" key="2">
    <source>
        <dbReference type="Proteomes" id="UP000265520"/>
    </source>
</evidence>
<dbReference type="GO" id="GO:0016301">
    <property type="term" value="F:kinase activity"/>
    <property type="evidence" value="ECO:0007669"/>
    <property type="project" value="UniProtKB-KW"/>
</dbReference>
<dbReference type="AlphaFoldDB" id="A0A392QCK9"/>
<accession>A0A392QCK9</accession>
<sequence length="111" mass="13046">MMVETVGRPVEPRNGQLSSSRFVEEGNFGGLDARLSKSALRYSRRVYSVWLRLRRRNLYEMLMVLFNLVLNQLNKFLVLDLAVEDILQEEKIYTGLVHLCQQFGWRFEMGC</sequence>
<keyword evidence="2" id="KW-1185">Reference proteome</keyword>
<organism evidence="1 2">
    <name type="scientific">Trifolium medium</name>
    <dbReference type="NCBI Taxonomy" id="97028"/>
    <lineage>
        <taxon>Eukaryota</taxon>
        <taxon>Viridiplantae</taxon>
        <taxon>Streptophyta</taxon>
        <taxon>Embryophyta</taxon>
        <taxon>Tracheophyta</taxon>
        <taxon>Spermatophyta</taxon>
        <taxon>Magnoliopsida</taxon>
        <taxon>eudicotyledons</taxon>
        <taxon>Gunneridae</taxon>
        <taxon>Pentapetalae</taxon>
        <taxon>rosids</taxon>
        <taxon>fabids</taxon>
        <taxon>Fabales</taxon>
        <taxon>Fabaceae</taxon>
        <taxon>Papilionoideae</taxon>
        <taxon>50 kb inversion clade</taxon>
        <taxon>NPAAA clade</taxon>
        <taxon>Hologalegina</taxon>
        <taxon>IRL clade</taxon>
        <taxon>Trifolieae</taxon>
        <taxon>Trifolium</taxon>
    </lineage>
</organism>
<reference evidence="1 2" key="1">
    <citation type="journal article" date="2018" name="Front. Plant Sci.">
        <title>Red Clover (Trifolium pratense) and Zigzag Clover (T. medium) - A Picture of Genomic Similarities and Differences.</title>
        <authorList>
            <person name="Dluhosova J."/>
            <person name="Istvanek J."/>
            <person name="Nedelnik J."/>
            <person name="Repkova J."/>
        </authorList>
    </citation>
    <scope>NUCLEOTIDE SEQUENCE [LARGE SCALE GENOMIC DNA]</scope>
    <source>
        <strain evidence="2">cv. 10/8</strain>
        <tissue evidence="1">Leaf</tissue>
    </source>
</reference>
<dbReference type="Proteomes" id="UP000265520">
    <property type="component" value="Unassembled WGS sequence"/>
</dbReference>
<name>A0A392QCK9_9FABA</name>
<proteinExistence type="predicted"/>
<dbReference type="EMBL" id="LXQA010128405">
    <property type="protein sequence ID" value="MCI22061.1"/>
    <property type="molecule type" value="Genomic_DNA"/>
</dbReference>
<protein>
    <submittedName>
        <fullName evidence="1">Serine/threonine kinase family protein</fullName>
    </submittedName>
</protein>
<comment type="caution">
    <text evidence="1">The sequence shown here is derived from an EMBL/GenBank/DDBJ whole genome shotgun (WGS) entry which is preliminary data.</text>
</comment>
<evidence type="ECO:0000313" key="1">
    <source>
        <dbReference type="EMBL" id="MCI22061.1"/>
    </source>
</evidence>
<keyword evidence="1" id="KW-0418">Kinase</keyword>